<dbReference type="RefSeq" id="WP_177668445.1">
    <property type="nucleotide sequence ID" value="NZ_JACRSY010000028.1"/>
</dbReference>
<organism evidence="10 11">
    <name type="scientific">Zhenhengia yiwuensis</name>
    <dbReference type="NCBI Taxonomy" id="2763666"/>
    <lineage>
        <taxon>Bacteria</taxon>
        <taxon>Bacillati</taxon>
        <taxon>Bacillota</taxon>
        <taxon>Clostridia</taxon>
        <taxon>Lachnospirales</taxon>
        <taxon>Lachnospiraceae</taxon>
        <taxon>Zhenhengia</taxon>
    </lineage>
</organism>
<proteinExistence type="inferred from homology"/>
<sequence length="243" mass="28422">MITKYSKNFKINFRDTDFNYNLRMNALVDFMQEVSGEHALSLGIDFTTDEDQKAYWIVSRAKMHLDTYPKWQDYIRLETYPVGLEGPFAVRRFDIFDTEDRQIGYIIGYYILMDFKTHRPLRVKNMPEVASLLNWLYEGESLPKLKAPVEVIKEDTRRVRSGEIDINRHMNNAHYVRWATDMLDCSEYDEKIIESIQTNYTTSLVEGDIAKVVRGLDEEGNTIIQGVSPDGAITYWTSKIVFK</sequence>
<evidence type="ECO:0000259" key="9">
    <source>
        <dbReference type="Pfam" id="PF20791"/>
    </source>
</evidence>
<keyword evidence="7" id="KW-0275">Fatty acid biosynthesis</keyword>
<evidence type="ECO:0000256" key="3">
    <source>
        <dbReference type="ARBA" id="ARBA00022801"/>
    </source>
</evidence>
<evidence type="ECO:0000256" key="2">
    <source>
        <dbReference type="ARBA" id="ARBA00022516"/>
    </source>
</evidence>
<dbReference type="PANTHER" id="PTHR31727">
    <property type="entry name" value="OLEOYL-ACYL CARRIER PROTEIN THIOESTERASE 1, CHLOROPLASTIC"/>
    <property type="match status" value="1"/>
</dbReference>
<dbReference type="InterPro" id="IPR045023">
    <property type="entry name" value="FATA/B"/>
</dbReference>
<feature type="domain" description="Acyl-ACP thioesterase-like C-terminal" evidence="9">
    <location>
        <begin position="152"/>
        <end position="215"/>
    </location>
</feature>
<evidence type="ECO:0000259" key="8">
    <source>
        <dbReference type="Pfam" id="PF01643"/>
    </source>
</evidence>
<dbReference type="PANTHER" id="PTHR31727:SF6">
    <property type="entry name" value="OLEOYL-ACYL CARRIER PROTEIN THIOESTERASE 1, CHLOROPLASTIC"/>
    <property type="match status" value="1"/>
</dbReference>
<evidence type="ECO:0000256" key="6">
    <source>
        <dbReference type="ARBA" id="ARBA00023098"/>
    </source>
</evidence>
<evidence type="ECO:0000256" key="4">
    <source>
        <dbReference type="ARBA" id="ARBA00022832"/>
    </source>
</evidence>
<evidence type="ECO:0000313" key="10">
    <source>
        <dbReference type="EMBL" id="MBC8580788.1"/>
    </source>
</evidence>
<keyword evidence="5" id="KW-0809">Transit peptide</keyword>
<feature type="domain" description="Acyl-ACP thioesterase N-terminal hotdog" evidence="8">
    <location>
        <begin position="4"/>
        <end position="124"/>
    </location>
</feature>
<dbReference type="InterPro" id="IPR049427">
    <property type="entry name" value="Acyl-ACP_TE_C"/>
</dbReference>
<keyword evidence="2" id="KW-0444">Lipid biosynthesis</keyword>
<dbReference type="SUPFAM" id="SSF54637">
    <property type="entry name" value="Thioesterase/thiol ester dehydrase-isomerase"/>
    <property type="match status" value="2"/>
</dbReference>
<comment type="caution">
    <text evidence="10">The sequence shown here is derived from an EMBL/GenBank/DDBJ whole genome shotgun (WGS) entry which is preliminary data.</text>
</comment>
<reference evidence="10" key="1">
    <citation type="submission" date="2020-08" db="EMBL/GenBank/DDBJ databases">
        <title>Genome public.</title>
        <authorList>
            <person name="Liu C."/>
            <person name="Sun Q."/>
        </authorList>
    </citation>
    <scope>NUCLEOTIDE SEQUENCE</scope>
    <source>
        <strain evidence="10">NSJ-12</strain>
    </source>
</reference>
<accession>A0A926EMI9</accession>
<dbReference type="GO" id="GO:0000036">
    <property type="term" value="F:acyl carrier activity"/>
    <property type="evidence" value="ECO:0007669"/>
    <property type="project" value="TreeGrafter"/>
</dbReference>
<evidence type="ECO:0008006" key="12">
    <source>
        <dbReference type="Google" id="ProtNLM"/>
    </source>
</evidence>
<protein>
    <recommendedName>
        <fullName evidence="12">Acyl-ACP thioesterase</fullName>
    </recommendedName>
</protein>
<dbReference type="Pfam" id="PF01643">
    <property type="entry name" value="Acyl-ACP_TE"/>
    <property type="match status" value="1"/>
</dbReference>
<dbReference type="InterPro" id="IPR002864">
    <property type="entry name" value="Acyl-ACP_thioesterase_NHD"/>
</dbReference>
<gene>
    <name evidence="10" type="ORF">H8718_14805</name>
</gene>
<name>A0A926EMI9_9FIRM</name>
<dbReference type="InterPro" id="IPR029069">
    <property type="entry name" value="HotDog_dom_sf"/>
</dbReference>
<dbReference type="EMBL" id="JACRSY010000028">
    <property type="protein sequence ID" value="MBC8580788.1"/>
    <property type="molecule type" value="Genomic_DNA"/>
</dbReference>
<keyword evidence="6" id="KW-0443">Lipid metabolism</keyword>
<keyword evidence="3" id="KW-0378">Hydrolase</keyword>
<comment type="similarity">
    <text evidence="1">Belongs to the acyl-ACP thioesterase family.</text>
</comment>
<evidence type="ECO:0000256" key="1">
    <source>
        <dbReference type="ARBA" id="ARBA00006500"/>
    </source>
</evidence>
<dbReference type="Proteomes" id="UP000655830">
    <property type="component" value="Unassembled WGS sequence"/>
</dbReference>
<dbReference type="Pfam" id="PF20791">
    <property type="entry name" value="Acyl-ACP_TE_C"/>
    <property type="match status" value="1"/>
</dbReference>
<dbReference type="AlphaFoldDB" id="A0A926EMI9"/>
<keyword evidence="11" id="KW-1185">Reference proteome</keyword>
<evidence type="ECO:0000313" key="11">
    <source>
        <dbReference type="Proteomes" id="UP000655830"/>
    </source>
</evidence>
<keyword evidence="4" id="KW-0276">Fatty acid metabolism</keyword>
<evidence type="ECO:0000256" key="7">
    <source>
        <dbReference type="ARBA" id="ARBA00023160"/>
    </source>
</evidence>
<dbReference type="GO" id="GO:0016297">
    <property type="term" value="F:fatty acyl-[ACP] hydrolase activity"/>
    <property type="evidence" value="ECO:0007669"/>
    <property type="project" value="InterPro"/>
</dbReference>
<evidence type="ECO:0000256" key="5">
    <source>
        <dbReference type="ARBA" id="ARBA00022946"/>
    </source>
</evidence>
<dbReference type="Gene3D" id="3.10.129.10">
    <property type="entry name" value="Hotdog Thioesterase"/>
    <property type="match status" value="2"/>
</dbReference>